<evidence type="ECO:0000256" key="2">
    <source>
        <dbReference type="ARBA" id="ARBA00010992"/>
    </source>
</evidence>
<gene>
    <name evidence="9" type="primary">LOC113788370</name>
</gene>
<dbReference type="PANTHER" id="PTHR48022:SF2">
    <property type="entry name" value="PLASTIDIC GLUCOSE TRANSPORTER 4"/>
    <property type="match status" value="1"/>
</dbReference>
<dbReference type="OrthoDB" id="6612291at2759"/>
<dbReference type="PROSITE" id="PS00216">
    <property type="entry name" value="SUGAR_TRANSPORT_1"/>
    <property type="match status" value="1"/>
</dbReference>
<dbReference type="InParanoid" id="A0A6P6XP30"/>
<evidence type="ECO:0000313" key="9">
    <source>
        <dbReference type="RefSeq" id="XP_027193634.1"/>
    </source>
</evidence>
<feature type="transmembrane region" description="Helical" evidence="6">
    <location>
        <begin position="227"/>
        <end position="250"/>
    </location>
</feature>
<proteinExistence type="inferred from homology"/>
<evidence type="ECO:0000256" key="3">
    <source>
        <dbReference type="ARBA" id="ARBA00022692"/>
    </source>
</evidence>
<feature type="transmembrane region" description="Helical" evidence="6">
    <location>
        <begin position="167"/>
        <end position="186"/>
    </location>
</feature>
<evidence type="ECO:0000256" key="1">
    <source>
        <dbReference type="ARBA" id="ARBA00004141"/>
    </source>
</evidence>
<dbReference type="RefSeq" id="XP_027193634.1">
    <property type="nucleotide sequence ID" value="XM_027337833.1"/>
</dbReference>
<evidence type="ECO:0000256" key="4">
    <source>
        <dbReference type="ARBA" id="ARBA00022989"/>
    </source>
</evidence>
<protein>
    <submittedName>
        <fullName evidence="9">Sugar transport protein MST4-like</fullName>
    </submittedName>
</protein>
<dbReference type="KEGG" id="dpte:113788370"/>
<evidence type="ECO:0000259" key="7">
    <source>
        <dbReference type="PROSITE" id="PS50850"/>
    </source>
</evidence>
<comment type="similarity">
    <text evidence="2">Belongs to the major facilitator superfamily. Sugar transporter (TC 2.A.1.1) family.</text>
</comment>
<dbReference type="GO" id="GO:0016020">
    <property type="term" value="C:membrane"/>
    <property type="evidence" value="ECO:0007669"/>
    <property type="project" value="UniProtKB-SubCell"/>
</dbReference>
<dbReference type="InterPro" id="IPR005828">
    <property type="entry name" value="MFS_sugar_transport-like"/>
</dbReference>
<evidence type="ECO:0000256" key="6">
    <source>
        <dbReference type="SAM" id="Phobius"/>
    </source>
</evidence>
<feature type="domain" description="Major facilitator superfamily (MFS) profile" evidence="7">
    <location>
        <begin position="1"/>
        <end position="312"/>
    </location>
</feature>
<dbReference type="InterPro" id="IPR050360">
    <property type="entry name" value="MFS_Sugar_Transporters"/>
</dbReference>
<dbReference type="PRINTS" id="PR00171">
    <property type="entry name" value="SUGRTRNSPORT"/>
</dbReference>
<comment type="subcellular location">
    <subcellularLocation>
        <location evidence="1">Membrane</location>
        <topology evidence="1">Multi-pass membrane protein</topology>
    </subcellularLocation>
</comment>
<feature type="transmembrane region" description="Helical" evidence="6">
    <location>
        <begin position="42"/>
        <end position="60"/>
    </location>
</feature>
<dbReference type="InterPro" id="IPR020846">
    <property type="entry name" value="MFS_dom"/>
</dbReference>
<organism evidence="8 9">
    <name type="scientific">Dermatophagoides pteronyssinus</name>
    <name type="common">European house dust mite</name>
    <dbReference type="NCBI Taxonomy" id="6956"/>
    <lineage>
        <taxon>Eukaryota</taxon>
        <taxon>Metazoa</taxon>
        <taxon>Ecdysozoa</taxon>
        <taxon>Arthropoda</taxon>
        <taxon>Chelicerata</taxon>
        <taxon>Arachnida</taxon>
        <taxon>Acari</taxon>
        <taxon>Acariformes</taxon>
        <taxon>Sarcoptiformes</taxon>
        <taxon>Astigmata</taxon>
        <taxon>Psoroptidia</taxon>
        <taxon>Analgoidea</taxon>
        <taxon>Pyroglyphidae</taxon>
        <taxon>Dermatophagoidinae</taxon>
        <taxon>Dermatophagoides</taxon>
    </lineage>
</organism>
<evidence type="ECO:0000313" key="8">
    <source>
        <dbReference type="Proteomes" id="UP000515146"/>
    </source>
</evidence>
<dbReference type="InterPro" id="IPR036259">
    <property type="entry name" value="MFS_trans_sf"/>
</dbReference>
<dbReference type="OMA" id="NENESRW"/>
<reference evidence="9" key="1">
    <citation type="submission" date="2025-08" db="UniProtKB">
        <authorList>
            <consortium name="RefSeq"/>
        </authorList>
    </citation>
    <scope>IDENTIFICATION</scope>
    <source>
        <strain evidence="9">Airmid</strain>
    </source>
</reference>
<dbReference type="InterPro" id="IPR005829">
    <property type="entry name" value="Sugar_transporter_CS"/>
</dbReference>
<feature type="transmembrane region" description="Helical" evidence="6">
    <location>
        <begin position="262"/>
        <end position="282"/>
    </location>
</feature>
<dbReference type="PANTHER" id="PTHR48022">
    <property type="entry name" value="PLASTIDIC GLUCOSE TRANSPORTER 4"/>
    <property type="match status" value="1"/>
</dbReference>
<keyword evidence="5 6" id="KW-0472">Membrane</keyword>
<dbReference type="SUPFAM" id="SSF103473">
    <property type="entry name" value="MFS general substrate transporter"/>
    <property type="match status" value="1"/>
</dbReference>
<dbReference type="AlphaFoldDB" id="A0A6P6XP30"/>
<dbReference type="Proteomes" id="UP000515146">
    <property type="component" value="Unplaced"/>
</dbReference>
<sequence length="335" mass="37992">MITVGILLATIAPFGTIREWPIENFVNYEVPDSVSALLKYNYYIPIIASIISIILVRFSCNYETPQYYVSHRRLNDAISLLKLLHNKENVDEELTEIIKSNQQANNVRRQKKNFVHGLKQSKNLRKVLLFGIFLSTFQQITGINVFITSSNLLFRLAGYTGDKPMIISLIMNAVNCLVTIPALYLIEKLGRRTLLLIGVGGMTLSILPAAIAFWFKDETNHIARTLATIGCIAFIISFAISYGPILWVYLAEIFPVEFKFQLNSICLALNWFFAVLMVYIAQYLYIRVSYSVLAVACLIAFIVLWFFMKETKGTVLGNIAETSHTKQSMEVSENI</sequence>
<accession>A0A6P6XP30</accession>
<name>A0A6P6XP30_DERPT</name>
<feature type="transmembrane region" description="Helical" evidence="6">
    <location>
        <begin position="288"/>
        <end position="308"/>
    </location>
</feature>
<feature type="transmembrane region" description="Helical" evidence="6">
    <location>
        <begin position="127"/>
        <end position="147"/>
    </location>
</feature>
<dbReference type="Gene3D" id="1.20.1250.20">
    <property type="entry name" value="MFS general substrate transporter like domains"/>
    <property type="match status" value="1"/>
</dbReference>
<dbReference type="InterPro" id="IPR003663">
    <property type="entry name" value="Sugar/inositol_transpt"/>
</dbReference>
<dbReference type="Pfam" id="PF00083">
    <property type="entry name" value="Sugar_tr"/>
    <property type="match status" value="1"/>
</dbReference>
<keyword evidence="4 6" id="KW-1133">Transmembrane helix</keyword>
<keyword evidence="8" id="KW-1185">Reference proteome</keyword>
<evidence type="ECO:0000256" key="5">
    <source>
        <dbReference type="ARBA" id="ARBA00023136"/>
    </source>
</evidence>
<dbReference type="GO" id="GO:0005351">
    <property type="term" value="F:carbohydrate:proton symporter activity"/>
    <property type="evidence" value="ECO:0007669"/>
    <property type="project" value="TreeGrafter"/>
</dbReference>
<dbReference type="PROSITE" id="PS50850">
    <property type="entry name" value="MFS"/>
    <property type="match status" value="1"/>
</dbReference>
<feature type="transmembrane region" description="Helical" evidence="6">
    <location>
        <begin position="193"/>
        <end position="215"/>
    </location>
</feature>
<keyword evidence="3 6" id="KW-0812">Transmembrane</keyword>